<evidence type="ECO:0000256" key="10">
    <source>
        <dbReference type="ARBA" id="ARBA00093248"/>
    </source>
</evidence>
<dbReference type="Gene3D" id="3.30.1780.10">
    <property type="entry name" value="ornithine cyclodeaminase, domain 1"/>
    <property type="match status" value="1"/>
</dbReference>
<dbReference type="PIRSF" id="PIRSF001439">
    <property type="entry name" value="CryM"/>
    <property type="match status" value="1"/>
</dbReference>
<protein>
    <recommendedName>
        <fullName evidence="3">Ketimine reductase mu-crystallin</fullName>
        <ecNumber evidence="16">1.5.1.1</ecNumber>
        <ecNumber evidence="2">1.5.1.25</ecNumber>
    </recommendedName>
    <alternativeName>
        <fullName evidence="17">1-piperideine-2-carboxylate/1-pyrroline-2-carboxylate reductase</fullName>
    </alternativeName>
    <alternativeName>
        <fullName evidence="4">NADP-regulated thyroid-hormone-binding protein</fullName>
    </alternativeName>
</protein>
<comment type="catalytic activity">
    <reaction evidence="9">
        <text>(S)-cystathionine ketimine + NADPH + 2 H(+) = (3R,5S)-2,3,5,6,7-pentahydro-1,4-thiazepine-3,5-dicarboxylate + NADP(+)</text>
        <dbReference type="Rhea" id="RHEA:68036"/>
        <dbReference type="ChEBI" id="CHEBI:15378"/>
        <dbReference type="ChEBI" id="CHEBI:57783"/>
        <dbReference type="ChEBI" id="CHEBI:58349"/>
        <dbReference type="ChEBI" id="CHEBI:176808"/>
        <dbReference type="ChEBI" id="CHEBI:176810"/>
    </reaction>
    <physiologicalReaction direction="left-to-right" evidence="9">
        <dbReference type="Rhea" id="RHEA:68037"/>
    </physiologicalReaction>
</comment>
<evidence type="ECO:0000256" key="14">
    <source>
        <dbReference type="ARBA" id="ARBA00093273"/>
    </source>
</evidence>
<evidence type="ECO:0000256" key="8">
    <source>
        <dbReference type="ARBA" id="ARBA00093226"/>
    </source>
</evidence>
<comment type="catalytic activity">
    <reaction evidence="11">
        <text>(S)-cystathionine ketimine + NADH + 2 H(+) = (3R,5S)-2,3,5,6,7-pentahydro-1,4-thiazepine-3,5-dicarboxylate + NAD(+)</text>
        <dbReference type="Rhea" id="RHEA:68032"/>
        <dbReference type="ChEBI" id="CHEBI:15378"/>
        <dbReference type="ChEBI" id="CHEBI:57540"/>
        <dbReference type="ChEBI" id="CHEBI:57945"/>
        <dbReference type="ChEBI" id="CHEBI:176808"/>
        <dbReference type="ChEBI" id="CHEBI:176810"/>
    </reaction>
    <physiologicalReaction direction="left-to-right" evidence="11">
        <dbReference type="Rhea" id="RHEA:68033"/>
    </physiologicalReaction>
</comment>
<name>A0ABN7BGJ2_9HEMI</name>
<dbReference type="InterPro" id="IPR036291">
    <property type="entry name" value="NAD(P)-bd_dom_sf"/>
</dbReference>
<dbReference type="EMBL" id="AP028925">
    <property type="protein sequence ID" value="BET03453.1"/>
    <property type="molecule type" value="Genomic_DNA"/>
</dbReference>
<evidence type="ECO:0000256" key="15">
    <source>
        <dbReference type="ARBA" id="ARBA00093567"/>
    </source>
</evidence>
<proteinExistence type="inferred from homology"/>
<evidence type="ECO:0000256" key="1">
    <source>
        <dbReference type="ARBA" id="ARBA00008903"/>
    </source>
</evidence>
<comment type="similarity">
    <text evidence="1">Belongs to the ornithine cyclodeaminase/mu-crystallin family.</text>
</comment>
<comment type="catalytic activity">
    <reaction evidence="5">
        <text>L-pipecolate + NAD(+) = Delta(1)-piperideine-2-carboxylate + NADH + H(+)</text>
        <dbReference type="Rhea" id="RHEA:30807"/>
        <dbReference type="ChEBI" id="CHEBI:15378"/>
        <dbReference type="ChEBI" id="CHEBI:57540"/>
        <dbReference type="ChEBI" id="CHEBI:57945"/>
        <dbReference type="ChEBI" id="CHEBI:61185"/>
        <dbReference type="ChEBI" id="CHEBI:77631"/>
        <dbReference type="EC" id="1.5.1.1"/>
    </reaction>
    <physiologicalReaction direction="right-to-left" evidence="5">
        <dbReference type="Rhea" id="RHEA:30809"/>
    </physiologicalReaction>
</comment>
<evidence type="ECO:0000256" key="5">
    <source>
        <dbReference type="ARBA" id="ARBA00093190"/>
    </source>
</evidence>
<evidence type="ECO:0000256" key="13">
    <source>
        <dbReference type="ARBA" id="ARBA00093264"/>
    </source>
</evidence>
<keyword evidence="19" id="KW-1185">Reference proteome</keyword>
<comment type="catalytic activity">
    <reaction evidence="7">
        <text>L-proline + NADP(+) = 1-pyrroline-2-carboxylate + NADPH + H(+)</text>
        <dbReference type="Rhea" id="RHEA:20317"/>
        <dbReference type="ChEBI" id="CHEBI:15378"/>
        <dbReference type="ChEBI" id="CHEBI:39785"/>
        <dbReference type="ChEBI" id="CHEBI:57783"/>
        <dbReference type="ChEBI" id="CHEBI:58349"/>
        <dbReference type="ChEBI" id="CHEBI:60039"/>
        <dbReference type="EC" id="1.5.1.1"/>
    </reaction>
    <physiologicalReaction direction="right-to-left" evidence="7">
        <dbReference type="Rhea" id="RHEA:20319"/>
    </physiologicalReaction>
</comment>
<evidence type="ECO:0000256" key="7">
    <source>
        <dbReference type="ARBA" id="ARBA00093203"/>
    </source>
</evidence>
<comment type="subunit">
    <text evidence="15">Homodimer. Binds the thyroid hormone triiodothyronine (T3); T3 binding inhibits enzymatic activity.</text>
</comment>
<dbReference type="Pfam" id="PF02423">
    <property type="entry name" value="OCD_Mu_crystall"/>
    <property type="match status" value="1"/>
</dbReference>
<comment type="catalytic activity">
    <reaction evidence="6">
        <text>Delta(2)-thiazoline-2-carboxylate + NADPH + 2 H(+) = L-thiazolidine-2-carboxylate + NADP(+)</text>
        <dbReference type="Rhea" id="RHEA:68072"/>
        <dbReference type="ChEBI" id="CHEBI:15378"/>
        <dbReference type="ChEBI" id="CHEBI:57783"/>
        <dbReference type="ChEBI" id="CHEBI:58349"/>
        <dbReference type="ChEBI" id="CHEBI:176895"/>
        <dbReference type="ChEBI" id="CHEBI:176896"/>
    </reaction>
    <physiologicalReaction direction="left-to-right" evidence="6">
        <dbReference type="Rhea" id="RHEA:68073"/>
    </physiologicalReaction>
</comment>
<sequence>MPVDHLTESDVLKCLKWDQLIAKMESALGQLADRTAVQPVKLVTPVPGKDGVLLTMPAYSRTNNALGCKIVTSFSKNKEKNLPSVIGTVMLLDGDTGQVKAIMEGNTITAWRTAAASVASTIHLHEGKKGTLCILGAGVQAKSHAQAMQHAFNFSKVKIWNRTQSKAVKLCQELNLGNVMCVVCDSAREAAQDADVICTTTGADKPILESEWVKNGAHICAVGANRSHHSEISVPLHRRAAIVVDSMDTAKEEFADFIQQGIRPWGEVGDLINGRKSKPNAEVTIFYSLGMAIEDVLSAQLIYENYKKSS</sequence>
<dbReference type="InterPro" id="IPR023401">
    <property type="entry name" value="ODC_N"/>
</dbReference>
<evidence type="ECO:0000256" key="2">
    <source>
        <dbReference type="ARBA" id="ARBA00012883"/>
    </source>
</evidence>
<organism evidence="18 19">
    <name type="scientific">Nesidiocoris tenuis</name>
    <dbReference type="NCBI Taxonomy" id="355587"/>
    <lineage>
        <taxon>Eukaryota</taxon>
        <taxon>Metazoa</taxon>
        <taxon>Ecdysozoa</taxon>
        <taxon>Arthropoda</taxon>
        <taxon>Hexapoda</taxon>
        <taxon>Insecta</taxon>
        <taxon>Pterygota</taxon>
        <taxon>Neoptera</taxon>
        <taxon>Paraneoptera</taxon>
        <taxon>Hemiptera</taxon>
        <taxon>Heteroptera</taxon>
        <taxon>Panheteroptera</taxon>
        <taxon>Cimicomorpha</taxon>
        <taxon>Miridae</taxon>
        <taxon>Dicyphina</taxon>
        <taxon>Nesidiocoris</taxon>
    </lineage>
</organism>
<comment type="catalytic activity">
    <reaction evidence="12">
        <text>(3R)-1,4-thiomorpholine-3-carboxylate + NADP(+) = 3,4-dehydrothiomorpholine-3-carboxylate + NADPH + 2 H(+)</text>
        <dbReference type="Rhea" id="RHEA:12500"/>
        <dbReference type="ChEBI" id="CHEBI:15378"/>
        <dbReference type="ChEBI" id="CHEBI:57783"/>
        <dbReference type="ChEBI" id="CHEBI:58349"/>
        <dbReference type="ChEBI" id="CHEBI:58517"/>
        <dbReference type="ChEBI" id="CHEBI:176873"/>
        <dbReference type="EC" id="1.5.1.25"/>
    </reaction>
    <physiologicalReaction direction="right-to-left" evidence="12">
        <dbReference type="Rhea" id="RHEA:12502"/>
    </physiologicalReaction>
</comment>
<evidence type="ECO:0000256" key="9">
    <source>
        <dbReference type="ARBA" id="ARBA00093227"/>
    </source>
</evidence>
<comment type="catalytic activity">
    <reaction evidence="14">
        <text>L-pipecolate + NADP(+) = Delta(1)-piperideine-2-carboxylate + NADPH + H(+)</text>
        <dbReference type="Rhea" id="RHEA:12524"/>
        <dbReference type="ChEBI" id="CHEBI:15378"/>
        <dbReference type="ChEBI" id="CHEBI:57783"/>
        <dbReference type="ChEBI" id="CHEBI:58349"/>
        <dbReference type="ChEBI" id="CHEBI:61185"/>
        <dbReference type="ChEBI" id="CHEBI:77631"/>
        <dbReference type="EC" id="1.5.1.1"/>
    </reaction>
    <physiologicalReaction direction="right-to-left" evidence="14">
        <dbReference type="Rhea" id="RHEA:12526"/>
    </physiologicalReaction>
</comment>
<comment type="catalytic activity">
    <reaction evidence="13">
        <text>L-proline + NAD(+) = 1-pyrroline-2-carboxylate + NADH + H(+)</text>
        <dbReference type="Rhea" id="RHEA:20321"/>
        <dbReference type="ChEBI" id="CHEBI:15378"/>
        <dbReference type="ChEBI" id="CHEBI:39785"/>
        <dbReference type="ChEBI" id="CHEBI:57540"/>
        <dbReference type="ChEBI" id="CHEBI:57945"/>
        <dbReference type="ChEBI" id="CHEBI:60039"/>
        <dbReference type="EC" id="1.5.1.1"/>
    </reaction>
    <physiologicalReaction direction="right-to-left" evidence="13">
        <dbReference type="Rhea" id="RHEA:20323"/>
    </physiologicalReaction>
</comment>
<evidence type="ECO:0000256" key="12">
    <source>
        <dbReference type="ARBA" id="ARBA00093263"/>
    </source>
</evidence>
<accession>A0ABN7BGJ2</accession>
<dbReference type="Proteomes" id="UP001307889">
    <property type="component" value="Chromosome 17"/>
</dbReference>
<dbReference type="InterPro" id="IPR003462">
    <property type="entry name" value="ODC_Mu_crystall"/>
</dbReference>
<comment type="catalytic activity">
    <reaction evidence="10">
        <text>(R)-lanthionine ketimine + NADPH + 2 H(+) = (3R,5R)-1,4-thiomorpholine-3,5-dicarboxylate + NADP(+)</text>
        <dbReference type="Rhea" id="RHEA:68040"/>
        <dbReference type="ChEBI" id="CHEBI:15378"/>
        <dbReference type="ChEBI" id="CHEBI:57783"/>
        <dbReference type="ChEBI" id="CHEBI:58349"/>
        <dbReference type="ChEBI" id="CHEBI:176891"/>
        <dbReference type="ChEBI" id="CHEBI:176892"/>
    </reaction>
    <physiologicalReaction direction="left-to-right" evidence="10">
        <dbReference type="Rhea" id="RHEA:68041"/>
    </physiologicalReaction>
</comment>
<evidence type="ECO:0000256" key="3">
    <source>
        <dbReference type="ARBA" id="ARBA00015173"/>
    </source>
</evidence>
<dbReference type="EC" id="1.5.1.25" evidence="2"/>
<reference evidence="18 19" key="1">
    <citation type="submission" date="2023-09" db="EMBL/GenBank/DDBJ databases">
        <title>Nesidiocoris tenuis whole genome shotgun sequence.</title>
        <authorList>
            <person name="Shibata T."/>
            <person name="Shimoda M."/>
            <person name="Kobayashi T."/>
            <person name="Uehara T."/>
        </authorList>
    </citation>
    <scope>NUCLEOTIDE SEQUENCE [LARGE SCALE GENOMIC DNA]</scope>
    <source>
        <strain evidence="18 19">Japan</strain>
    </source>
</reference>
<evidence type="ECO:0000256" key="16">
    <source>
        <dbReference type="ARBA" id="ARBA00093598"/>
    </source>
</evidence>
<evidence type="ECO:0000313" key="18">
    <source>
        <dbReference type="EMBL" id="BET03453.1"/>
    </source>
</evidence>
<comment type="catalytic activity">
    <reaction evidence="8">
        <text>(3R)-1,4-thiomorpholine-3-carboxylate + NAD(+) = 3,4-dehydrothiomorpholine-3-carboxylate + NADH + 2 H(+)</text>
        <dbReference type="Rhea" id="RHEA:12504"/>
        <dbReference type="ChEBI" id="CHEBI:15378"/>
        <dbReference type="ChEBI" id="CHEBI:57540"/>
        <dbReference type="ChEBI" id="CHEBI:57945"/>
        <dbReference type="ChEBI" id="CHEBI:58517"/>
        <dbReference type="ChEBI" id="CHEBI:176873"/>
        <dbReference type="EC" id="1.5.1.25"/>
    </reaction>
    <physiologicalReaction direction="right-to-left" evidence="8">
        <dbReference type="Rhea" id="RHEA:12506"/>
    </physiologicalReaction>
</comment>
<evidence type="ECO:0000313" key="19">
    <source>
        <dbReference type="Proteomes" id="UP001307889"/>
    </source>
</evidence>
<evidence type="ECO:0000256" key="11">
    <source>
        <dbReference type="ARBA" id="ARBA00093250"/>
    </source>
</evidence>
<dbReference type="EC" id="1.5.1.1" evidence="16"/>
<gene>
    <name evidence="18" type="ORF">NTJ_16271</name>
</gene>
<dbReference type="Gene3D" id="3.40.50.720">
    <property type="entry name" value="NAD(P)-binding Rossmann-like Domain"/>
    <property type="match status" value="1"/>
</dbReference>
<evidence type="ECO:0000256" key="4">
    <source>
        <dbReference type="ARBA" id="ARBA00033420"/>
    </source>
</evidence>
<dbReference type="PANTHER" id="PTHR13812">
    <property type="entry name" value="KETIMINE REDUCTASE MU-CRYSTALLIN"/>
    <property type="match status" value="1"/>
</dbReference>
<evidence type="ECO:0000256" key="6">
    <source>
        <dbReference type="ARBA" id="ARBA00093197"/>
    </source>
</evidence>
<dbReference type="PANTHER" id="PTHR13812:SF19">
    <property type="entry name" value="KETIMINE REDUCTASE MU-CRYSTALLIN"/>
    <property type="match status" value="1"/>
</dbReference>
<evidence type="ECO:0000256" key="17">
    <source>
        <dbReference type="ARBA" id="ARBA00093650"/>
    </source>
</evidence>
<dbReference type="SUPFAM" id="SSF51735">
    <property type="entry name" value="NAD(P)-binding Rossmann-fold domains"/>
    <property type="match status" value="1"/>
</dbReference>